<proteinExistence type="predicted"/>
<feature type="non-terminal residue" evidence="1">
    <location>
        <position position="1"/>
    </location>
</feature>
<accession>X1N165</accession>
<reference evidence="1" key="1">
    <citation type="journal article" date="2014" name="Front. Microbiol.">
        <title>High frequency of phylogenetically diverse reductive dehalogenase-homologous genes in deep subseafloor sedimentary metagenomes.</title>
        <authorList>
            <person name="Kawai M."/>
            <person name="Futagami T."/>
            <person name="Toyoda A."/>
            <person name="Takaki Y."/>
            <person name="Nishi S."/>
            <person name="Hori S."/>
            <person name="Arai W."/>
            <person name="Tsubouchi T."/>
            <person name="Morono Y."/>
            <person name="Uchiyama I."/>
            <person name="Ito T."/>
            <person name="Fujiyama A."/>
            <person name="Inagaki F."/>
            <person name="Takami H."/>
        </authorList>
    </citation>
    <scope>NUCLEOTIDE SEQUENCE</scope>
    <source>
        <strain evidence="1">Expedition CK06-06</strain>
    </source>
</reference>
<name>X1N165_9ZZZZ</name>
<evidence type="ECO:0008006" key="2">
    <source>
        <dbReference type="Google" id="ProtNLM"/>
    </source>
</evidence>
<organism evidence="1">
    <name type="scientific">marine sediment metagenome</name>
    <dbReference type="NCBI Taxonomy" id="412755"/>
    <lineage>
        <taxon>unclassified sequences</taxon>
        <taxon>metagenomes</taxon>
        <taxon>ecological metagenomes</taxon>
    </lineage>
</organism>
<sequence>WETEVSVIVRALKAAWDEISKPPSFVKGDEFEGFIRKNLFPVDHYDLVHKTHDFASNRSDYVETSKEPDFKFRSRKSGKEFFVEAKYRSGFYKRAVEWCKPYQLKRYKAIDKETPVYVAIGVGNNPSSPEQMFLIPMRNIKYTRLFESFLRQFQVQADMPGVSKLDTIV</sequence>
<gene>
    <name evidence="1" type="ORF">S06H3_31748</name>
</gene>
<protein>
    <recommendedName>
        <fullName evidence="2">Restriction endonuclease</fullName>
    </recommendedName>
</protein>
<evidence type="ECO:0000313" key="1">
    <source>
        <dbReference type="EMBL" id="GAI23976.1"/>
    </source>
</evidence>
<comment type="caution">
    <text evidence="1">The sequence shown here is derived from an EMBL/GenBank/DDBJ whole genome shotgun (WGS) entry which is preliminary data.</text>
</comment>
<dbReference type="EMBL" id="BARV01018815">
    <property type="protein sequence ID" value="GAI23976.1"/>
    <property type="molecule type" value="Genomic_DNA"/>
</dbReference>
<dbReference type="AlphaFoldDB" id="X1N165"/>